<feature type="non-terminal residue" evidence="2">
    <location>
        <position position="1"/>
    </location>
</feature>
<name>A0ABN7WV74_GIGMA</name>
<feature type="non-terminal residue" evidence="2">
    <location>
        <position position="187"/>
    </location>
</feature>
<proteinExistence type="predicted"/>
<evidence type="ECO:0000313" key="2">
    <source>
        <dbReference type="EMBL" id="CAG8839959.1"/>
    </source>
</evidence>
<protein>
    <submittedName>
        <fullName evidence="2">22964_t:CDS:1</fullName>
    </submittedName>
</protein>
<organism evidence="2 3">
    <name type="scientific">Gigaspora margarita</name>
    <dbReference type="NCBI Taxonomy" id="4874"/>
    <lineage>
        <taxon>Eukaryota</taxon>
        <taxon>Fungi</taxon>
        <taxon>Fungi incertae sedis</taxon>
        <taxon>Mucoromycota</taxon>
        <taxon>Glomeromycotina</taxon>
        <taxon>Glomeromycetes</taxon>
        <taxon>Diversisporales</taxon>
        <taxon>Gigasporaceae</taxon>
        <taxon>Gigaspora</taxon>
    </lineage>
</organism>
<evidence type="ECO:0000313" key="3">
    <source>
        <dbReference type="Proteomes" id="UP000789901"/>
    </source>
</evidence>
<feature type="region of interest" description="Disordered" evidence="1">
    <location>
        <begin position="161"/>
        <end position="187"/>
    </location>
</feature>
<feature type="region of interest" description="Disordered" evidence="1">
    <location>
        <begin position="39"/>
        <end position="63"/>
    </location>
</feature>
<dbReference type="EMBL" id="CAJVQB010061671">
    <property type="protein sequence ID" value="CAG8839959.1"/>
    <property type="molecule type" value="Genomic_DNA"/>
</dbReference>
<evidence type="ECO:0000256" key="1">
    <source>
        <dbReference type="SAM" id="MobiDB-lite"/>
    </source>
</evidence>
<reference evidence="2 3" key="1">
    <citation type="submission" date="2021-06" db="EMBL/GenBank/DDBJ databases">
        <authorList>
            <person name="Kallberg Y."/>
            <person name="Tangrot J."/>
            <person name="Rosling A."/>
        </authorList>
    </citation>
    <scope>NUCLEOTIDE SEQUENCE [LARGE SCALE GENOMIC DNA]</scope>
    <source>
        <strain evidence="2 3">120-4 pot B 10/14</strain>
    </source>
</reference>
<feature type="region of interest" description="Disordered" evidence="1">
    <location>
        <begin position="107"/>
        <end position="129"/>
    </location>
</feature>
<feature type="compositionally biased region" description="Basic and acidic residues" evidence="1">
    <location>
        <begin position="110"/>
        <end position="123"/>
    </location>
</feature>
<feature type="compositionally biased region" description="Polar residues" evidence="1">
    <location>
        <begin position="47"/>
        <end position="59"/>
    </location>
</feature>
<gene>
    <name evidence="2" type="ORF">GMARGA_LOCUS34685</name>
</gene>
<dbReference type="Proteomes" id="UP000789901">
    <property type="component" value="Unassembled WGS sequence"/>
</dbReference>
<accession>A0ABN7WV74</accession>
<feature type="region of interest" description="Disordered" evidence="1">
    <location>
        <begin position="1"/>
        <end position="22"/>
    </location>
</feature>
<sequence>LGEDGRKESSREKEDLKQEKSVKLGPDIALVNLIEHPTKKKEEKISINETNKPQIGNGQNERKINTDECKSLIHYQRSTDDNKDGETSIDTKNKEMRNNMERYMNNATIPRKESSSDNDHLENGVEEFNNVVKIENEDLSEPERYKRSTLNLASNVKVNLNNEETLEKDYKRPTKPNSEKEEKKFGQ</sequence>
<keyword evidence="3" id="KW-1185">Reference proteome</keyword>
<feature type="compositionally biased region" description="Basic and acidic residues" evidence="1">
    <location>
        <begin position="165"/>
        <end position="187"/>
    </location>
</feature>
<comment type="caution">
    <text evidence="2">The sequence shown here is derived from an EMBL/GenBank/DDBJ whole genome shotgun (WGS) entry which is preliminary data.</text>
</comment>